<dbReference type="Pfam" id="PF22725">
    <property type="entry name" value="GFO_IDH_MocA_C3"/>
    <property type="match status" value="1"/>
</dbReference>
<dbReference type="RefSeq" id="WP_007622209.1">
    <property type="nucleotide sequence ID" value="NZ_BANX01000023.1"/>
</dbReference>
<dbReference type="Pfam" id="PF01408">
    <property type="entry name" value="GFO_IDH_MocA"/>
    <property type="match status" value="1"/>
</dbReference>
<comment type="similarity">
    <text evidence="1">Belongs to the Gfo/Idh/MocA family.</text>
</comment>
<evidence type="ECO:0000259" key="3">
    <source>
        <dbReference type="Pfam" id="PF01408"/>
    </source>
</evidence>
<evidence type="ECO:0000259" key="4">
    <source>
        <dbReference type="Pfam" id="PF22725"/>
    </source>
</evidence>
<evidence type="ECO:0000256" key="1">
    <source>
        <dbReference type="ARBA" id="ARBA00010928"/>
    </source>
</evidence>
<dbReference type="GO" id="GO:0016491">
    <property type="term" value="F:oxidoreductase activity"/>
    <property type="evidence" value="ECO:0007669"/>
    <property type="project" value="UniProtKB-KW"/>
</dbReference>
<protein>
    <submittedName>
        <fullName evidence="5">Putative oxidoreductase</fullName>
    </submittedName>
</protein>
<dbReference type="InterPro" id="IPR036291">
    <property type="entry name" value="NAD(P)-bd_dom_sf"/>
</dbReference>
<name>M0QPC3_9ACTN</name>
<proteinExistence type="inferred from homology"/>
<dbReference type="InterPro" id="IPR000683">
    <property type="entry name" value="Gfo/Idh/MocA-like_OxRdtase_N"/>
</dbReference>
<feature type="domain" description="GFO/IDH/MocA-like oxidoreductase" evidence="4">
    <location>
        <begin position="132"/>
        <end position="240"/>
    </location>
</feature>
<dbReference type="InterPro" id="IPR055170">
    <property type="entry name" value="GFO_IDH_MocA-like_dom"/>
</dbReference>
<comment type="caution">
    <text evidence="5">The sequence shown here is derived from an EMBL/GenBank/DDBJ whole genome shotgun (WGS) entry which is preliminary data.</text>
</comment>
<evidence type="ECO:0000313" key="6">
    <source>
        <dbReference type="Proteomes" id="UP000011666"/>
    </source>
</evidence>
<organism evidence="5 6">
    <name type="scientific">Gordonia soli NBRC 108243</name>
    <dbReference type="NCBI Taxonomy" id="1223545"/>
    <lineage>
        <taxon>Bacteria</taxon>
        <taxon>Bacillati</taxon>
        <taxon>Actinomycetota</taxon>
        <taxon>Actinomycetes</taxon>
        <taxon>Mycobacteriales</taxon>
        <taxon>Gordoniaceae</taxon>
        <taxon>Gordonia</taxon>
    </lineage>
</organism>
<keyword evidence="2" id="KW-0560">Oxidoreductase</keyword>
<dbReference type="PANTHER" id="PTHR22604">
    <property type="entry name" value="OXIDOREDUCTASES"/>
    <property type="match status" value="1"/>
</dbReference>
<gene>
    <name evidence="5" type="ORF">GS4_23_00890</name>
</gene>
<dbReference type="SUPFAM" id="SSF55347">
    <property type="entry name" value="Glyceraldehyde-3-phosphate dehydrogenase-like, C-terminal domain"/>
    <property type="match status" value="1"/>
</dbReference>
<accession>M0QPC3</accession>
<dbReference type="GO" id="GO:0000166">
    <property type="term" value="F:nucleotide binding"/>
    <property type="evidence" value="ECO:0007669"/>
    <property type="project" value="InterPro"/>
</dbReference>
<sequence>MLRWGILGPGWIAQRFVGAVQAHTGQQVVAVGSRSVDRAERFAAGLAIGRAHGCYNALVADPDVDIVYISTPHTEHLRGALDALHAGKHVLVEKPFGLNATQAREIAAAANAAGLFAGEAMWTRFLPKFDVLKQILDSGGLGPITTVSADHGEYFTTDHRIYDPTLAGGPMLDLGTYPIALAIWAGGEVDGVSATGRPANDELNGQISAIIDHTSGAQSVVTTTILSNTPVVASISGRDGFVHLPAPWYHPGPFSVFPRDGEPLHHVEPIGGHVDGLHFSAVDAARSVADGRSESAVHPHADIVATLSAMDAIRAQLGIEFPGGL</sequence>
<reference evidence="5 6" key="1">
    <citation type="submission" date="2013-01" db="EMBL/GenBank/DDBJ databases">
        <title>Whole genome shotgun sequence of Gordonia soli NBRC 108243.</title>
        <authorList>
            <person name="Isaki-Nakamura S."/>
            <person name="Hosoyama A."/>
            <person name="Tsuchikane K."/>
            <person name="Ando Y."/>
            <person name="Baba S."/>
            <person name="Ohji S."/>
            <person name="Hamada M."/>
            <person name="Tamura T."/>
            <person name="Yamazoe A."/>
            <person name="Yamazaki S."/>
            <person name="Fujita N."/>
        </authorList>
    </citation>
    <scope>NUCLEOTIDE SEQUENCE [LARGE SCALE GENOMIC DNA]</scope>
    <source>
        <strain evidence="5 6">NBRC 108243</strain>
    </source>
</reference>
<evidence type="ECO:0000256" key="2">
    <source>
        <dbReference type="ARBA" id="ARBA00023002"/>
    </source>
</evidence>
<dbReference type="Proteomes" id="UP000011666">
    <property type="component" value="Unassembled WGS sequence"/>
</dbReference>
<dbReference type="eggNOG" id="COG0673">
    <property type="taxonomic scope" value="Bacteria"/>
</dbReference>
<evidence type="ECO:0000313" key="5">
    <source>
        <dbReference type="EMBL" id="GAC69292.1"/>
    </source>
</evidence>
<dbReference type="Gene3D" id="3.30.360.10">
    <property type="entry name" value="Dihydrodipicolinate Reductase, domain 2"/>
    <property type="match status" value="1"/>
</dbReference>
<dbReference type="STRING" id="1223545.GS4_23_00890"/>
<dbReference type="SUPFAM" id="SSF51735">
    <property type="entry name" value="NAD(P)-binding Rossmann-fold domains"/>
    <property type="match status" value="1"/>
</dbReference>
<dbReference type="EMBL" id="BANX01000023">
    <property type="protein sequence ID" value="GAC69292.1"/>
    <property type="molecule type" value="Genomic_DNA"/>
</dbReference>
<dbReference type="Gene3D" id="3.40.50.720">
    <property type="entry name" value="NAD(P)-binding Rossmann-like Domain"/>
    <property type="match status" value="1"/>
</dbReference>
<dbReference type="PANTHER" id="PTHR22604:SF105">
    <property type="entry name" value="TRANS-1,2-DIHYDROBENZENE-1,2-DIOL DEHYDROGENASE"/>
    <property type="match status" value="1"/>
</dbReference>
<feature type="domain" description="Gfo/Idh/MocA-like oxidoreductase N-terminal" evidence="3">
    <location>
        <begin position="2"/>
        <end position="114"/>
    </location>
</feature>
<dbReference type="InterPro" id="IPR050984">
    <property type="entry name" value="Gfo/Idh/MocA_domain"/>
</dbReference>
<keyword evidence="6" id="KW-1185">Reference proteome</keyword>
<dbReference type="AlphaFoldDB" id="M0QPC3"/>